<dbReference type="Proteomes" id="UP000030758">
    <property type="component" value="Unassembled WGS sequence"/>
</dbReference>
<evidence type="ECO:0000313" key="2">
    <source>
        <dbReference type="EMBL" id="KFD61075.1"/>
    </source>
</evidence>
<name>A0A085MV29_9BILA</name>
<dbReference type="AlphaFoldDB" id="A0A085MV29"/>
<proteinExistence type="predicted"/>
<protein>
    <submittedName>
        <fullName evidence="2">Uncharacterized protein</fullName>
    </submittedName>
</protein>
<dbReference type="EMBL" id="KL367637">
    <property type="protein sequence ID" value="KFD61075.1"/>
    <property type="molecule type" value="Genomic_DNA"/>
</dbReference>
<evidence type="ECO:0000256" key="1">
    <source>
        <dbReference type="SAM" id="MobiDB-lite"/>
    </source>
</evidence>
<sequence length="116" mass="13212">MWTKPRNYKASEEAQVHQSGEQEQLVGRRVRTPVVRDLCAKKDGERKTRARVTTDRDGASPGGPDELLRNSGIVEKQQGCVAAAARARKRPLDEFIKKRKTFRYRPKTRKGRTVHG</sequence>
<feature type="compositionally biased region" description="Basic and acidic residues" evidence="1">
    <location>
        <begin position="41"/>
        <end position="58"/>
    </location>
</feature>
<reference evidence="2" key="1">
    <citation type="journal article" date="2014" name="Nat. Genet.">
        <title>Genome and transcriptome of the porcine whipworm Trichuris suis.</title>
        <authorList>
            <person name="Jex A.R."/>
            <person name="Nejsum P."/>
            <person name="Schwarz E.M."/>
            <person name="Hu L."/>
            <person name="Young N.D."/>
            <person name="Hall R.S."/>
            <person name="Korhonen P.K."/>
            <person name="Liao S."/>
            <person name="Thamsborg S."/>
            <person name="Xia J."/>
            <person name="Xu P."/>
            <person name="Wang S."/>
            <person name="Scheerlinck J.P."/>
            <person name="Hofmann A."/>
            <person name="Sternberg P.W."/>
            <person name="Wang J."/>
            <person name="Gasser R.B."/>
        </authorList>
    </citation>
    <scope>NUCLEOTIDE SEQUENCE [LARGE SCALE GENOMIC DNA]</scope>
    <source>
        <strain evidence="2">DCEP-RM93F</strain>
    </source>
</reference>
<feature type="region of interest" description="Disordered" evidence="1">
    <location>
        <begin position="1"/>
        <end position="27"/>
    </location>
</feature>
<gene>
    <name evidence="2" type="ORF">M514_26777</name>
</gene>
<organism evidence="2">
    <name type="scientific">Trichuris suis</name>
    <name type="common">pig whipworm</name>
    <dbReference type="NCBI Taxonomy" id="68888"/>
    <lineage>
        <taxon>Eukaryota</taxon>
        <taxon>Metazoa</taxon>
        <taxon>Ecdysozoa</taxon>
        <taxon>Nematoda</taxon>
        <taxon>Enoplea</taxon>
        <taxon>Dorylaimia</taxon>
        <taxon>Trichinellida</taxon>
        <taxon>Trichuridae</taxon>
        <taxon>Trichuris</taxon>
    </lineage>
</organism>
<feature type="region of interest" description="Disordered" evidence="1">
    <location>
        <begin position="41"/>
        <end position="71"/>
    </location>
</feature>
<accession>A0A085MV29</accession>